<dbReference type="EMBL" id="BPQV01000002">
    <property type="protein sequence ID" value="GJE25854.1"/>
    <property type="molecule type" value="Genomic_DNA"/>
</dbReference>
<dbReference type="InterPro" id="IPR000182">
    <property type="entry name" value="GNAT_dom"/>
</dbReference>
<evidence type="ECO:0000256" key="1">
    <source>
        <dbReference type="ARBA" id="ARBA00022679"/>
    </source>
</evidence>
<keyword evidence="2" id="KW-0012">Acyltransferase</keyword>
<evidence type="ECO:0000313" key="6">
    <source>
        <dbReference type="Proteomes" id="UP001055156"/>
    </source>
</evidence>
<evidence type="ECO:0000256" key="2">
    <source>
        <dbReference type="ARBA" id="ARBA00023315"/>
    </source>
</evidence>
<dbReference type="PANTHER" id="PTHR43792:SF8">
    <property type="entry name" value="[RIBOSOMAL PROTEIN US5]-ALANINE N-ACETYLTRANSFERASE"/>
    <property type="match status" value="1"/>
</dbReference>
<sequence>MFPDLTRDDVFRIETARLWLRWPVARDAQTVARLAGEPAIARMTARIPSPLSLHEAEAFVIRARACNAAGEGLVMAISRRAAPAGLIGIVSIEPRPEDPAPHLGYWLGQPYWGEGLMTEAATALAEAYFAYAGGGTLASAAMADNPASRRVLEKCGFAPTGQDVHFSLSRGRAVASDTFRLDRAGWLAGRETGDRL</sequence>
<reference evidence="5" key="1">
    <citation type="journal article" date="2021" name="Front. Microbiol.">
        <title>Comprehensive Comparative Genomics and Phenotyping of Methylobacterium Species.</title>
        <authorList>
            <person name="Alessa O."/>
            <person name="Ogura Y."/>
            <person name="Fujitani Y."/>
            <person name="Takami H."/>
            <person name="Hayashi T."/>
            <person name="Sahin N."/>
            <person name="Tani A."/>
        </authorList>
    </citation>
    <scope>NUCLEOTIDE SEQUENCE</scope>
    <source>
        <strain evidence="5">NBRC 15689</strain>
    </source>
</reference>
<evidence type="ECO:0000313" key="5">
    <source>
        <dbReference type="EMBL" id="GJE25854.1"/>
    </source>
</evidence>
<dbReference type="InterPro" id="IPR016181">
    <property type="entry name" value="Acyl_CoA_acyltransferase"/>
</dbReference>
<keyword evidence="6" id="KW-1185">Reference proteome</keyword>
<evidence type="ECO:0000256" key="3">
    <source>
        <dbReference type="ARBA" id="ARBA00038502"/>
    </source>
</evidence>
<organism evidence="5 6">
    <name type="scientific">Methylobacterium organophilum</name>
    <dbReference type="NCBI Taxonomy" id="410"/>
    <lineage>
        <taxon>Bacteria</taxon>
        <taxon>Pseudomonadati</taxon>
        <taxon>Pseudomonadota</taxon>
        <taxon>Alphaproteobacteria</taxon>
        <taxon>Hyphomicrobiales</taxon>
        <taxon>Methylobacteriaceae</taxon>
        <taxon>Methylobacterium</taxon>
    </lineage>
</organism>
<dbReference type="RefSeq" id="WP_238309814.1">
    <property type="nucleotide sequence ID" value="NZ_BPQV01000002.1"/>
</dbReference>
<comment type="similarity">
    <text evidence="3">Belongs to the acetyltransferase family. RimJ subfamily.</text>
</comment>
<dbReference type="Gene3D" id="3.40.630.30">
    <property type="match status" value="1"/>
</dbReference>
<gene>
    <name evidence="5" type="ORF">LKMONMHP_0697</name>
</gene>
<dbReference type="SUPFAM" id="SSF55729">
    <property type="entry name" value="Acyl-CoA N-acyltransferases (Nat)"/>
    <property type="match status" value="1"/>
</dbReference>
<dbReference type="InterPro" id="IPR051531">
    <property type="entry name" value="N-acetyltransferase"/>
</dbReference>
<dbReference type="PANTHER" id="PTHR43792">
    <property type="entry name" value="GNAT FAMILY, PUTATIVE (AFU_ORTHOLOGUE AFUA_3G00765)-RELATED-RELATED"/>
    <property type="match status" value="1"/>
</dbReference>
<feature type="domain" description="N-acetyltransferase" evidence="4">
    <location>
        <begin position="17"/>
        <end position="157"/>
    </location>
</feature>
<reference evidence="5" key="2">
    <citation type="submission" date="2021-08" db="EMBL/GenBank/DDBJ databases">
        <authorList>
            <person name="Tani A."/>
            <person name="Ola A."/>
            <person name="Ogura Y."/>
            <person name="Katsura K."/>
            <person name="Hayashi T."/>
        </authorList>
    </citation>
    <scope>NUCLEOTIDE SEQUENCE</scope>
    <source>
        <strain evidence="5">NBRC 15689</strain>
    </source>
</reference>
<accession>A0ABQ4T5Y8</accession>
<dbReference type="Pfam" id="PF13302">
    <property type="entry name" value="Acetyltransf_3"/>
    <property type="match status" value="1"/>
</dbReference>
<protein>
    <recommendedName>
        <fullName evidence="4">N-acetyltransferase domain-containing protein</fullName>
    </recommendedName>
</protein>
<evidence type="ECO:0000259" key="4">
    <source>
        <dbReference type="Pfam" id="PF13302"/>
    </source>
</evidence>
<keyword evidence="1" id="KW-0808">Transferase</keyword>
<dbReference type="Proteomes" id="UP001055156">
    <property type="component" value="Unassembled WGS sequence"/>
</dbReference>
<comment type="caution">
    <text evidence="5">The sequence shown here is derived from an EMBL/GenBank/DDBJ whole genome shotgun (WGS) entry which is preliminary data.</text>
</comment>
<proteinExistence type="inferred from homology"/>
<name>A0ABQ4T5Y8_METOR</name>